<keyword evidence="5" id="KW-0808">Transferase</keyword>
<dbReference type="SUPFAM" id="SSF51621">
    <property type="entry name" value="Phosphoenolpyruvate/pyruvate domain"/>
    <property type="match status" value="1"/>
</dbReference>
<evidence type="ECO:0000256" key="3">
    <source>
        <dbReference type="ARBA" id="ARBA00012618"/>
    </source>
</evidence>
<dbReference type="GO" id="GO:0003864">
    <property type="term" value="F:3-methyl-2-oxobutanoate hydroxymethyltransferase activity"/>
    <property type="evidence" value="ECO:0007669"/>
    <property type="project" value="UniProtKB-EC"/>
</dbReference>
<reference evidence="6 7" key="1">
    <citation type="submission" date="2015-03" db="EMBL/GenBank/DDBJ databases">
        <title>Comparative analysis of the OM43 clade including a novel species from Red Sea uncovers genomic and metabolic diversity among marine methylotrophs.</title>
        <authorList>
            <person name="Jimenez-Infante F."/>
            <person name="Ngugi D.K."/>
            <person name="Vinu M."/>
            <person name="Alam I."/>
            <person name="Kamau A."/>
            <person name="Blom J."/>
            <person name="Bajic V.B."/>
            <person name="Stingl U."/>
        </authorList>
    </citation>
    <scope>NUCLEOTIDE SEQUENCE [LARGE SCALE GENOMIC DNA]</scope>
    <source>
        <strain evidence="6 7">MBRSH7</strain>
    </source>
</reference>
<gene>
    <name evidence="6" type="ORF">VI33_05160</name>
</gene>
<evidence type="ECO:0000256" key="4">
    <source>
        <dbReference type="ARBA" id="ARBA00022655"/>
    </source>
</evidence>
<evidence type="ECO:0000256" key="5">
    <source>
        <dbReference type="ARBA" id="ARBA00022679"/>
    </source>
</evidence>
<dbReference type="EC" id="2.1.2.11" evidence="3"/>
<evidence type="ECO:0000313" key="7">
    <source>
        <dbReference type="Proteomes" id="UP000066549"/>
    </source>
</evidence>
<dbReference type="PANTHER" id="PTHR20881">
    <property type="entry name" value="3-METHYL-2-OXOBUTANOATE HYDROXYMETHYLTRANSFERASE"/>
    <property type="match status" value="1"/>
</dbReference>
<dbReference type="InterPro" id="IPR003700">
    <property type="entry name" value="Pantoate_hydroxy_MeTrfase"/>
</dbReference>
<protein>
    <recommendedName>
        <fullName evidence="3">3-methyl-2-oxobutanoate hydroxymethyltransferase</fullName>
        <ecNumber evidence="3">2.1.2.11</ecNumber>
    </recommendedName>
</protein>
<dbReference type="Pfam" id="PF02548">
    <property type="entry name" value="Pantoate_transf"/>
    <property type="match status" value="1"/>
</dbReference>
<sequence>MSKKLKVKKNNFLKIMSCYDATSANIAKLLGCDAILVGDSTGILNLGYKNTTDVNLKDLIEILKIIKKVTSLPIIADLPSHSLTNNQLAISHAKKLTKFGADIIKIEGHGEINQLVATLTKKNISICTHIGITPQKHSPKNTASEYARIAKEHEDSGAKLIVLSKMSTAANKKVSESVSIPLVGYKNTNFCNGKVDVMYVALGLLKGEEIKININQQSAAFKHIANFFKKTS</sequence>
<comment type="subunit">
    <text evidence="2">Homodecamer; pentamer of dimers.</text>
</comment>
<keyword evidence="7" id="KW-1185">Reference proteome</keyword>
<keyword evidence="4" id="KW-0566">Pantothenate biosynthesis</keyword>
<proteinExistence type="inferred from homology"/>
<dbReference type="OrthoDB" id="9781789at2"/>
<name>A0A0H4JC66_9PROT</name>
<dbReference type="GO" id="GO:0015940">
    <property type="term" value="P:pantothenate biosynthetic process"/>
    <property type="evidence" value="ECO:0007669"/>
    <property type="project" value="UniProtKB-KW"/>
</dbReference>
<evidence type="ECO:0000256" key="2">
    <source>
        <dbReference type="ARBA" id="ARBA00011424"/>
    </source>
</evidence>
<dbReference type="Gene3D" id="3.20.20.60">
    <property type="entry name" value="Phosphoenolpyruvate-binding domains"/>
    <property type="match status" value="1"/>
</dbReference>
<dbReference type="GO" id="GO:0000287">
    <property type="term" value="F:magnesium ion binding"/>
    <property type="evidence" value="ECO:0007669"/>
    <property type="project" value="TreeGrafter"/>
</dbReference>
<evidence type="ECO:0000256" key="1">
    <source>
        <dbReference type="ARBA" id="ARBA00008676"/>
    </source>
</evidence>
<evidence type="ECO:0000313" key="6">
    <source>
        <dbReference type="EMBL" id="AKO66087.1"/>
    </source>
</evidence>
<accession>A0A0H4JC66</accession>
<dbReference type="PANTHER" id="PTHR20881:SF0">
    <property type="entry name" value="3-METHYL-2-OXOBUTANOATE HYDROXYMETHYLTRANSFERASE"/>
    <property type="match status" value="1"/>
</dbReference>
<dbReference type="InterPro" id="IPR040442">
    <property type="entry name" value="Pyrv_kinase-like_dom_sf"/>
</dbReference>
<dbReference type="AlphaFoldDB" id="A0A0H4JC66"/>
<dbReference type="InterPro" id="IPR015813">
    <property type="entry name" value="Pyrv/PenolPyrv_kinase-like_dom"/>
</dbReference>
<dbReference type="EMBL" id="CP011002">
    <property type="protein sequence ID" value="AKO66087.1"/>
    <property type="molecule type" value="Genomic_DNA"/>
</dbReference>
<dbReference type="Proteomes" id="UP000066549">
    <property type="component" value="Chromosome"/>
</dbReference>
<comment type="similarity">
    <text evidence="1">Belongs to the PanB family.</text>
</comment>
<organism evidence="6 7">
    <name type="scientific">Methylophilales bacterium MBRS-H7</name>
    <dbReference type="NCBI Taxonomy" id="1623450"/>
    <lineage>
        <taxon>Bacteria</taxon>
        <taxon>Pseudomonadati</taxon>
        <taxon>Pseudomonadota</taxon>
        <taxon>Betaproteobacteria</taxon>
        <taxon>Nitrosomonadales</taxon>
        <taxon>OM43 clade</taxon>
    </lineage>
</organism>